<gene>
    <name evidence="7" type="primary">trbL</name>
    <name evidence="6" type="ORF">RCC75_08845</name>
    <name evidence="7" type="ORF">RCG00_00445</name>
</gene>
<dbReference type="GO" id="GO:0016020">
    <property type="term" value="C:membrane"/>
    <property type="evidence" value="ECO:0007669"/>
    <property type="project" value="UniProtKB-SubCell"/>
</dbReference>
<dbReference type="AlphaFoldDB" id="A0AA51R2N0"/>
<evidence type="ECO:0000256" key="2">
    <source>
        <dbReference type="ARBA" id="ARBA00022692"/>
    </source>
</evidence>
<dbReference type="Proteomes" id="UP001229862">
    <property type="component" value="Plasmid pThsubDNT52_1"/>
</dbReference>
<evidence type="ECO:0000256" key="4">
    <source>
        <dbReference type="ARBA" id="ARBA00023136"/>
    </source>
</evidence>
<keyword evidence="3 5" id="KW-1133">Transmembrane helix</keyword>
<sequence length="406" mass="42208">MDTAILTNSLNQFLTVFNAAYGLIWANGGQALLWVLAGIELVLVALWWALGGNAQTMDVIKKLLFMMFWLWLVTNFAALAPVFVYSMVDAGISGAGGAAGGHAIILDPSRIFTAGVNAITPIMTMIETMDDWDQVGQVIILWISAFIILIAFAIVAIQVFLTVLEFYLFMGLSAILLPFGINKHTKFIAEKTLGGVVNYGVRLMVLAFILSVTEPTLTGSLTFTVVDGNVEWNEIFSVMVIAWAIALLSWNAPGVAAGLVSGSPSLSAGTATQNSMVGMAAGSAAVGTALGATRAAAGATARLAGNATAGYQRGSAFTHGNAGQKVLGGVAGAGESLVRSSTQRMTQGVRSAWQQGKAESYSAMTGAPLTAGNAPATRPGWAGKLLTTGHRVPHEAHPSGGMQASL</sequence>
<evidence type="ECO:0000313" key="8">
    <source>
        <dbReference type="Proteomes" id="UP001223336"/>
    </source>
</evidence>
<dbReference type="EMBL" id="CP133216">
    <property type="protein sequence ID" value="WML84786.1"/>
    <property type="molecule type" value="Genomic_DNA"/>
</dbReference>
<dbReference type="RefSeq" id="WP_308134603.1">
    <property type="nucleotide sequence ID" value="NZ_CP133216.1"/>
</dbReference>
<organism evidence="7">
    <name type="scientific">Thiothrix subterranea</name>
    <dbReference type="NCBI Taxonomy" id="2735563"/>
    <lineage>
        <taxon>Bacteria</taxon>
        <taxon>Pseudomonadati</taxon>
        <taxon>Pseudomonadota</taxon>
        <taxon>Gammaproteobacteria</taxon>
        <taxon>Thiotrichales</taxon>
        <taxon>Thiotrichaceae</taxon>
        <taxon>Thiothrix</taxon>
    </lineage>
</organism>
<dbReference type="Proteomes" id="UP001223336">
    <property type="component" value="Unassembled WGS sequence"/>
</dbReference>
<protein>
    <submittedName>
        <fullName evidence="7">P-type conjugative transfer protein TrbL</fullName>
    </submittedName>
</protein>
<evidence type="ECO:0000313" key="6">
    <source>
        <dbReference type="EMBL" id="MDQ5768632.1"/>
    </source>
</evidence>
<accession>A0AA51R2N0</accession>
<dbReference type="GO" id="GO:0030255">
    <property type="term" value="P:protein secretion by the type IV secretion system"/>
    <property type="evidence" value="ECO:0007669"/>
    <property type="project" value="InterPro"/>
</dbReference>
<keyword evidence="7" id="KW-0614">Plasmid</keyword>
<comment type="subcellular location">
    <subcellularLocation>
        <location evidence="1">Membrane</location>
        <topology evidence="1">Multi-pass membrane protein</topology>
    </subcellularLocation>
</comment>
<keyword evidence="2 5" id="KW-0812">Transmembrane</keyword>
<evidence type="ECO:0000256" key="1">
    <source>
        <dbReference type="ARBA" id="ARBA00004141"/>
    </source>
</evidence>
<dbReference type="NCBIfam" id="TIGR02783">
    <property type="entry name" value="TrbL_P"/>
    <property type="match status" value="1"/>
</dbReference>
<reference evidence="7 8" key="1">
    <citation type="submission" date="2023-08" db="EMBL/GenBank/DDBJ databases">
        <title>New molecular markers tilS and rpoB for phylogenetic and monitoring studies of the genus Thiothrix biodiversity.</title>
        <authorList>
            <person name="Ravin N.V."/>
            <person name="Smolyakov D."/>
            <person name="Markov N.D."/>
            <person name="Beletsky A.V."/>
            <person name="Mardanov A.V."/>
            <person name="Rudenko T.S."/>
            <person name="Grabovich M.Y."/>
        </authorList>
    </citation>
    <scope>NUCLEOTIDE SEQUENCE</scope>
    <source>
        <strain evidence="7">DNT52</strain>
        <strain evidence="6 8">H33</strain>
        <plasmid evidence="7">pThsubDNT52_1</plasmid>
    </source>
</reference>
<feature type="transmembrane region" description="Helical" evidence="5">
    <location>
        <begin position="138"/>
        <end position="160"/>
    </location>
</feature>
<dbReference type="InterPro" id="IPR007688">
    <property type="entry name" value="Conjugal_tfr_TrbL/VirB6"/>
</dbReference>
<geneLocation type="plasmid" evidence="7">
    <name>pThsubDNT52_1</name>
</geneLocation>
<proteinExistence type="predicted"/>
<feature type="transmembrane region" description="Helical" evidence="5">
    <location>
        <begin position="63"/>
        <end position="88"/>
    </location>
</feature>
<keyword evidence="8" id="KW-1185">Reference proteome</keyword>
<keyword evidence="4 5" id="KW-0472">Membrane</keyword>
<dbReference type="EMBL" id="JAVFKN010000010">
    <property type="protein sequence ID" value="MDQ5768632.1"/>
    <property type="molecule type" value="Genomic_DNA"/>
</dbReference>
<evidence type="ECO:0000256" key="5">
    <source>
        <dbReference type="SAM" id="Phobius"/>
    </source>
</evidence>
<evidence type="ECO:0000313" key="7">
    <source>
        <dbReference type="EMBL" id="WML84786.1"/>
    </source>
</evidence>
<evidence type="ECO:0000256" key="3">
    <source>
        <dbReference type="ARBA" id="ARBA00022989"/>
    </source>
</evidence>
<dbReference type="Pfam" id="PF04610">
    <property type="entry name" value="TrbL"/>
    <property type="match status" value="1"/>
</dbReference>
<name>A0AA51R2N0_9GAMM</name>
<feature type="transmembrane region" description="Helical" evidence="5">
    <location>
        <begin position="166"/>
        <end position="181"/>
    </location>
</feature>
<dbReference type="InterPro" id="IPR014150">
    <property type="entry name" value="Conjugal_tfr_TrbL"/>
</dbReference>
<feature type="transmembrane region" description="Helical" evidence="5">
    <location>
        <begin position="31"/>
        <end position="51"/>
    </location>
</feature>
<feature type="transmembrane region" description="Helical" evidence="5">
    <location>
        <begin position="232"/>
        <end position="250"/>
    </location>
</feature>